<evidence type="ECO:0000313" key="3">
    <source>
        <dbReference type="Proteomes" id="UP000766486"/>
    </source>
</evidence>
<accession>A0ABY6UL46</accession>
<name>A0ABY6UL46_BIOOC</name>
<keyword evidence="3" id="KW-1185">Reference proteome</keyword>
<dbReference type="InterPro" id="IPR052895">
    <property type="entry name" value="HetReg/Transcr_Mod"/>
</dbReference>
<dbReference type="Proteomes" id="UP000766486">
    <property type="component" value="Unassembled WGS sequence"/>
</dbReference>
<reference evidence="2 3" key="1">
    <citation type="submission" date="2019-06" db="EMBL/GenBank/DDBJ databases">
        <authorList>
            <person name="Broberg M."/>
        </authorList>
    </citation>
    <scope>NUCLEOTIDE SEQUENCE [LARGE SCALE GENOMIC DNA]</scope>
</reference>
<dbReference type="Pfam" id="PF26639">
    <property type="entry name" value="Het-6_barrel"/>
    <property type="match status" value="1"/>
</dbReference>
<dbReference type="PANTHER" id="PTHR24148">
    <property type="entry name" value="ANKYRIN REPEAT DOMAIN-CONTAINING PROTEIN 39 HOMOLOG-RELATED"/>
    <property type="match status" value="1"/>
</dbReference>
<gene>
    <name evidence="2" type="ORF">CLO192961_LOCUS315756</name>
</gene>
<proteinExistence type="predicted"/>
<sequence length="700" mass="79721">MAPFPLDLLQQQDLRIKERLLVYRPLDSSVEEIRVLKLSPADHFGAPINCTLAHLQLNSDTIEEYEALSYVWDEPELVHTITLNGQPHRITTNLELALRFLRSAKRERTLWVDALCVDQTNLSERNTQTQLMKEIYSRSKVVLAWLPTVGSIVSMDDVGWSSDGRLVYKEKARSNLRIIGEAMQLTKKICLQDYGTLLQMHANFLSVSEGFDPHAGHHPEESMAAHAESRYMPIEAPFVLNTRQSELMRCLFVNPPLWNRLWIMQEMALGRQLVLVAGYHELSWHFITLFLKNVAYANSFYAFTGGYARLPKLLNYVFAIPLKIEHQRRIQRKLALRKCLPSTLLDVLMRFAESKASDPRDYIYGVLGLVNDRLRIQANYFAPPAILFTETALAIINSAQNLDLLCQTAWRPRHDSDGALLDSAASNRLEGLPTWVPDFANNLLYTKHETTLFGQEDIFTASEPNIGGFRVSHQKYLGVMATIIAKVPRPVAKEKNDIMRKGLYSMEIYPRGTAAPVWNSELRQWLTKAGLDLESLERRELYTQTGETLVRALWRTLTTDCEAYPICRNGPYKWTTTDNLLYDILSGHPKVSAYDDFKMGYWSAMSTKHREMILRNSQHWTFAVVSNGLFTMMQQAQPGDVIACVRGARVPLILRPTGKLVGRKDVYSYVGTAYVHGFMDGEAPNMVRGCQLSEEGVLLN</sequence>
<evidence type="ECO:0000259" key="1">
    <source>
        <dbReference type="Pfam" id="PF06985"/>
    </source>
</evidence>
<comment type="caution">
    <text evidence="2">The sequence shown here is derived from an EMBL/GenBank/DDBJ whole genome shotgun (WGS) entry which is preliminary data.</text>
</comment>
<dbReference type="PANTHER" id="PTHR24148:SF77">
    <property type="entry name" value="HETEROKARYON INCOMPATIBILITY DOMAIN-CONTAINING PROTEIN"/>
    <property type="match status" value="1"/>
</dbReference>
<dbReference type="EMBL" id="CABFNS010000837">
    <property type="protein sequence ID" value="VUC31902.1"/>
    <property type="molecule type" value="Genomic_DNA"/>
</dbReference>
<dbReference type="InterPro" id="IPR010730">
    <property type="entry name" value="HET"/>
</dbReference>
<dbReference type="Pfam" id="PF06985">
    <property type="entry name" value="HET"/>
    <property type="match status" value="1"/>
</dbReference>
<organism evidence="2 3">
    <name type="scientific">Bionectria ochroleuca</name>
    <name type="common">Gliocladium roseum</name>
    <dbReference type="NCBI Taxonomy" id="29856"/>
    <lineage>
        <taxon>Eukaryota</taxon>
        <taxon>Fungi</taxon>
        <taxon>Dikarya</taxon>
        <taxon>Ascomycota</taxon>
        <taxon>Pezizomycotina</taxon>
        <taxon>Sordariomycetes</taxon>
        <taxon>Hypocreomycetidae</taxon>
        <taxon>Hypocreales</taxon>
        <taxon>Bionectriaceae</taxon>
        <taxon>Clonostachys</taxon>
    </lineage>
</organism>
<evidence type="ECO:0000313" key="2">
    <source>
        <dbReference type="EMBL" id="VUC31902.1"/>
    </source>
</evidence>
<feature type="domain" description="Heterokaryon incompatibility" evidence="1">
    <location>
        <begin position="65"/>
        <end position="266"/>
    </location>
</feature>
<protein>
    <recommendedName>
        <fullName evidence="1">Heterokaryon incompatibility domain-containing protein</fullName>
    </recommendedName>
</protein>